<reference evidence="2 3" key="1">
    <citation type="submission" date="2015-05" db="EMBL/GenBank/DDBJ databases">
        <title>Draft genome sequence of Lampropedia sp. CT6, isolated from the microbial mat of a hot water spring, located at Manikaran, India.</title>
        <authorList>
            <person name="Tripathi C."/>
            <person name="Rani P."/>
            <person name="Mahato N.K."/>
            <person name="Lal R."/>
        </authorList>
    </citation>
    <scope>NUCLEOTIDE SEQUENCE [LARGE SCALE GENOMIC DNA]</scope>
    <source>
        <strain evidence="2 3">CT6</strain>
    </source>
</reference>
<sequence>MWYPALYLFGVFPIAVPFLGILSGALLPWDDRNWAGMALFLTAAMLFMLVSGRRYVYRQRVKIDVAQQTITVERRSVLRRHPVQTIRYASLERLQVLYATNRRISVKLLLVYDGGQQLPLLQDAVWESEFKDRRNLLAEFLKVPLQGPE</sequence>
<feature type="transmembrane region" description="Helical" evidence="1">
    <location>
        <begin position="7"/>
        <end position="27"/>
    </location>
</feature>
<dbReference type="Proteomes" id="UP000050580">
    <property type="component" value="Unassembled WGS sequence"/>
</dbReference>
<evidence type="ECO:0000313" key="2">
    <source>
        <dbReference type="EMBL" id="KKW66780.1"/>
    </source>
</evidence>
<keyword evidence="1" id="KW-0472">Membrane</keyword>
<evidence type="ECO:0000313" key="3">
    <source>
        <dbReference type="Proteomes" id="UP000050580"/>
    </source>
</evidence>
<name>A0A0U1PWA2_9BURK</name>
<keyword evidence="3" id="KW-1185">Reference proteome</keyword>
<gene>
    <name evidence="2" type="ORF">AAV94_13540</name>
</gene>
<keyword evidence="1" id="KW-0812">Transmembrane</keyword>
<accession>A0A0U1PWA2</accession>
<proteinExistence type="predicted"/>
<dbReference type="AlphaFoldDB" id="A0A0U1PWA2"/>
<dbReference type="EMBL" id="LBNQ01000041">
    <property type="protein sequence ID" value="KKW66780.1"/>
    <property type="molecule type" value="Genomic_DNA"/>
</dbReference>
<organism evidence="2 3">
    <name type="scientific">Lampropedia cohaerens</name>
    <dbReference type="NCBI Taxonomy" id="1610491"/>
    <lineage>
        <taxon>Bacteria</taxon>
        <taxon>Pseudomonadati</taxon>
        <taxon>Pseudomonadota</taxon>
        <taxon>Betaproteobacteria</taxon>
        <taxon>Burkholderiales</taxon>
        <taxon>Comamonadaceae</taxon>
        <taxon>Lampropedia</taxon>
    </lineage>
</organism>
<protein>
    <submittedName>
        <fullName evidence="2">Uncharacterized protein</fullName>
    </submittedName>
</protein>
<feature type="transmembrane region" description="Helical" evidence="1">
    <location>
        <begin position="33"/>
        <end position="52"/>
    </location>
</feature>
<evidence type="ECO:0000256" key="1">
    <source>
        <dbReference type="SAM" id="Phobius"/>
    </source>
</evidence>
<keyword evidence="1" id="KW-1133">Transmembrane helix</keyword>
<comment type="caution">
    <text evidence="2">The sequence shown here is derived from an EMBL/GenBank/DDBJ whole genome shotgun (WGS) entry which is preliminary data.</text>
</comment>